<evidence type="ECO:0000313" key="2">
    <source>
        <dbReference type="EMBL" id="KAF8478615.1"/>
    </source>
</evidence>
<proteinExistence type="predicted"/>
<organism evidence="2 3">
    <name type="scientific">Russula ochroleuca</name>
    <dbReference type="NCBI Taxonomy" id="152965"/>
    <lineage>
        <taxon>Eukaryota</taxon>
        <taxon>Fungi</taxon>
        <taxon>Dikarya</taxon>
        <taxon>Basidiomycota</taxon>
        <taxon>Agaricomycotina</taxon>
        <taxon>Agaricomycetes</taxon>
        <taxon>Russulales</taxon>
        <taxon>Russulaceae</taxon>
        <taxon>Russula</taxon>
    </lineage>
</organism>
<evidence type="ECO:0000313" key="3">
    <source>
        <dbReference type="Proteomes" id="UP000759537"/>
    </source>
</evidence>
<feature type="compositionally biased region" description="Basic and acidic residues" evidence="1">
    <location>
        <begin position="109"/>
        <end position="119"/>
    </location>
</feature>
<feature type="compositionally biased region" description="Basic and acidic residues" evidence="1">
    <location>
        <begin position="86"/>
        <end position="95"/>
    </location>
</feature>
<name>A0A9P5MU21_9AGAM</name>
<reference evidence="2" key="2">
    <citation type="journal article" date="2020" name="Nat. Commun.">
        <title>Large-scale genome sequencing of mycorrhizal fungi provides insights into the early evolution of symbiotic traits.</title>
        <authorList>
            <person name="Miyauchi S."/>
            <person name="Kiss E."/>
            <person name="Kuo A."/>
            <person name="Drula E."/>
            <person name="Kohler A."/>
            <person name="Sanchez-Garcia M."/>
            <person name="Morin E."/>
            <person name="Andreopoulos B."/>
            <person name="Barry K.W."/>
            <person name="Bonito G."/>
            <person name="Buee M."/>
            <person name="Carver A."/>
            <person name="Chen C."/>
            <person name="Cichocki N."/>
            <person name="Clum A."/>
            <person name="Culley D."/>
            <person name="Crous P.W."/>
            <person name="Fauchery L."/>
            <person name="Girlanda M."/>
            <person name="Hayes R.D."/>
            <person name="Keri Z."/>
            <person name="LaButti K."/>
            <person name="Lipzen A."/>
            <person name="Lombard V."/>
            <person name="Magnuson J."/>
            <person name="Maillard F."/>
            <person name="Murat C."/>
            <person name="Nolan M."/>
            <person name="Ohm R.A."/>
            <person name="Pangilinan J."/>
            <person name="Pereira M.F."/>
            <person name="Perotto S."/>
            <person name="Peter M."/>
            <person name="Pfister S."/>
            <person name="Riley R."/>
            <person name="Sitrit Y."/>
            <person name="Stielow J.B."/>
            <person name="Szollosi G."/>
            <person name="Zifcakova L."/>
            <person name="Stursova M."/>
            <person name="Spatafora J.W."/>
            <person name="Tedersoo L."/>
            <person name="Vaario L.M."/>
            <person name="Yamada A."/>
            <person name="Yan M."/>
            <person name="Wang P."/>
            <person name="Xu J."/>
            <person name="Bruns T."/>
            <person name="Baldrian P."/>
            <person name="Vilgalys R."/>
            <person name="Dunand C."/>
            <person name="Henrissat B."/>
            <person name="Grigoriev I.V."/>
            <person name="Hibbett D."/>
            <person name="Nagy L.G."/>
            <person name="Martin F.M."/>
        </authorList>
    </citation>
    <scope>NUCLEOTIDE SEQUENCE</scope>
    <source>
        <strain evidence="2">Prilba</strain>
    </source>
</reference>
<feature type="region of interest" description="Disordered" evidence="1">
    <location>
        <begin position="39"/>
        <end position="134"/>
    </location>
</feature>
<dbReference type="AlphaFoldDB" id="A0A9P5MU21"/>
<feature type="compositionally biased region" description="Polar residues" evidence="1">
    <location>
        <begin position="51"/>
        <end position="69"/>
    </location>
</feature>
<protein>
    <submittedName>
        <fullName evidence="2">Uncharacterized protein</fullName>
    </submittedName>
</protein>
<comment type="caution">
    <text evidence="2">The sequence shown here is derived from an EMBL/GenBank/DDBJ whole genome shotgun (WGS) entry which is preliminary data.</text>
</comment>
<dbReference type="Proteomes" id="UP000759537">
    <property type="component" value="Unassembled WGS sequence"/>
</dbReference>
<gene>
    <name evidence="2" type="ORF">DFH94DRAFT_633561</name>
</gene>
<keyword evidence="3" id="KW-1185">Reference proteome</keyword>
<dbReference type="OrthoDB" id="3058872at2759"/>
<dbReference type="EMBL" id="WHVB01000011">
    <property type="protein sequence ID" value="KAF8478615.1"/>
    <property type="molecule type" value="Genomic_DNA"/>
</dbReference>
<evidence type="ECO:0000256" key="1">
    <source>
        <dbReference type="SAM" id="MobiDB-lite"/>
    </source>
</evidence>
<reference evidence="2" key="1">
    <citation type="submission" date="2019-10" db="EMBL/GenBank/DDBJ databases">
        <authorList>
            <consortium name="DOE Joint Genome Institute"/>
            <person name="Kuo A."/>
            <person name="Miyauchi S."/>
            <person name="Kiss E."/>
            <person name="Drula E."/>
            <person name="Kohler A."/>
            <person name="Sanchez-Garcia M."/>
            <person name="Andreopoulos B."/>
            <person name="Barry K.W."/>
            <person name="Bonito G."/>
            <person name="Buee M."/>
            <person name="Carver A."/>
            <person name="Chen C."/>
            <person name="Cichocki N."/>
            <person name="Clum A."/>
            <person name="Culley D."/>
            <person name="Crous P.W."/>
            <person name="Fauchery L."/>
            <person name="Girlanda M."/>
            <person name="Hayes R."/>
            <person name="Keri Z."/>
            <person name="LaButti K."/>
            <person name="Lipzen A."/>
            <person name="Lombard V."/>
            <person name="Magnuson J."/>
            <person name="Maillard F."/>
            <person name="Morin E."/>
            <person name="Murat C."/>
            <person name="Nolan M."/>
            <person name="Ohm R."/>
            <person name="Pangilinan J."/>
            <person name="Pereira M."/>
            <person name="Perotto S."/>
            <person name="Peter M."/>
            <person name="Riley R."/>
            <person name="Sitrit Y."/>
            <person name="Stielow B."/>
            <person name="Szollosi G."/>
            <person name="Zifcakova L."/>
            <person name="Stursova M."/>
            <person name="Spatafora J.W."/>
            <person name="Tedersoo L."/>
            <person name="Vaario L.-M."/>
            <person name="Yamada A."/>
            <person name="Yan M."/>
            <person name="Wang P."/>
            <person name="Xu J."/>
            <person name="Bruns T."/>
            <person name="Baldrian P."/>
            <person name="Vilgalys R."/>
            <person name="Henrissat B."/>
            <person name="Grigoriev I.V."/>
            <person name="Hibbett D."/>
            <person name="Nagy L.G."/>
            <person name="Martin F.M."/>
        </authorList>
    </citation>
    <scope>NUCLEOTIDE SEQUENCE</scope>
    <source>
        <strain evidence="2">Prilba</strain>
    </source>
</reference>
<sequence>MRVPVPAPSFAGAAEEKFSSAPNAFASFRIVSKRYRTMSGASAEAVDGTNAGASTVLTSPANSTRSPTPKLQPPQRDPQQATYAWRNREEAETRQRGNARRRRPGVHFEGYEDHPQAERHKYKYATRGREKVRS</sequence>
<accession>A0A9P5MU21</accession>